<dbReference type="VEuPathDB" id="FungiDB:FUN_000178"/>
<dbReference type="InterPro" id="IPR000719">
    <property type="entry name" value="Prot_kinase_dom"/>
</dbReference>
<dbReference type="GO" id="GO:0005524">
    <property type="term" value="F:ATP binding"/>
    <property type="evidence" value="ECO:0007669"/>
    <property type="project" value="UniProtKB-UniRule"/>
</dbReference>
<reference evidence="3 4" key="2">
    <citation type="submission" date="2017-10" db="EMBL/GenBank/DDBJ databases">
        <title>Genome analyses suggest a sexual origin of heterokaryosis in a supposedly ancient asexual fungus.</title>
        <authorList>
            <person name="Corradi N."/>
            <person name="Sedzielewska K."/>
            <person name="Noel J."/>
            <person name="Charron P."/>
            <person name="Farinelli L."/>
            <person name="Marton T."/>
            <person name="Kruger M."/>
            <person name="Pelin A."/>
            <person name="Brachmann A."/>
            <person name="Corradi N."/>
        </authorList>
    </citation>
    <scope>NUCLEOTIDE SEQUENCE [LARGE SCALE GENOMIC DNA]</scope>
    <source>
        <strain evidence="3 4">A1</strain>
    </source>
</reference>
<dbReference type="VEuPathDB" id="FungiDB:FUN_019902"/>
<dbReference type="InterPro" id="IPR017441">
    <property type="entry name" value="Protein_kinase_ATP_BS"/>
</dbReference>
<dbReference type="Pfam" id="PF07714">
    <property type="entry name" value="PK_Tyr_Ser-Thr"/>
    <property type="match status" value="1"/>
</dbReference>
<dbReference type="InterPro" id="IPR011009">
    <property type="entry name" value="Kinase-like_dom_sf"/>
</dbReference>
<dbReference type="PROSITE" id="PS00107">
    <property type="entry name" value="PROTEIN_KINASE_ATP"/>
    <property type="match status" value="1"/>
</dbReference>
<keyword evidence="1" id="KW-0067">ATP-binding</keyword>
<dbReference type="SMART" id="SM00220">
    <property type="entry name" value="S_TKc"/>
    <property type="match status" value="1"/>
</dbReference>
<dbReference type="PROSITE" id="PS50011">
    <property type="entry name" value="PROTEIN_KINASE_DOM"/>
    <property type="match status" value="1"/>
</dbReference>
<dbReference type="EMBL" id="LLXH01000481">
    <property type="protein sequence ID" value="PKC66202.1"/>
    <property type="molecule type" value="Genomic_DNA"/>
</dbReference>
<dbReference type="InterPro" id="IPR011990">
    <property type="entry name" value="TPR-like_helical_dom_sf"/>
</dbReference>
<dbReference type="SMART" id="SM00671">
    <property type="entry name" value="SEL1"/>
    <property type="match status" value="6"/>
</dbReference>
<evidence type="ECO:0000256" key="1">
    <source>
        <dbReference type="PROSITE-ProRule" id="PRU10141"/>
    </source>
</evidence>
<dbReference type="Gene3D" id="1.25.40.10">
    <property type="entry name" value="Tetratricopeptide repeat domain"/>
    <property type="match status" value="3"/>
</dbReference>
<dbReference type="PANTHER" id="PTHR43628">
    <property type="entry name" value="ACTIVATOR OF C KINASE PROTEIN 1-RELATED"/>
    <property type="match status" value="1"/>
</dbReference>
<proteinExistence type="predicted"/>
<dbReference type="VEuPathDB" id="FungiDB:RhiirFUN_018788"/>
<dbReference type="Pfam" id="PF08238">
    <property type="entry name" value="Sel1"/>
    <property type="match status" value="7"/>
</dbReference>
<dbReference type="InterPro" id="IPR006597">
    <property type="entry name" value="Sel1-like"/>
</dbReference>
<evidence type="ECO:0000313" key="4">
    <source>
        <dbReference type="Proteomes" id="UP000232688"/>
    </source>
</evidence>
<sequence>MENFNKNIDKQIQWFKDEITEGYINYYDYNEFKNIKVIGYGAFSKVYQATWKSSNTIALKSFENNNLIMKEIINEIKLLHKVSSHTNIIKFFGITKRENSTYLLILEYANSGTLGNYLKDYFNKLDWNMRLQFAIQIADAVSYIHQYDIIHCDLHSDNILIHQNTIKLADLGLSSRLNQKDILGIVPYVDPQNFQKQINSNVYSVGVLLWEISSGQKPFKSYEYSFLKLMLEISKGRRESLIPNTPTDYINIYTKCWQNNPDDRPDMQKVFSDLKSINLNTNKIKEFEPYKVVASEKNDIIATANLKNEIKTFELYKEAAEKAAEKGQINSIHNLGYCYQNGIGTEKNEIKAFEILGIGTEKNEIKAFELYSEAAEKGQIDSIHNLGCCYQNGIGTEKNEIKAFEFKAAEKGQIDSIHNLGYCYQNGIGTEKNKIKAFEIYKKAAEKGQICSITNLGSCYRLGIGTEKNEIKAFKLYKKAAEKGQINSIKNLGYCYQNGIGTEKNEIKAFKLYKKAAEKGQINSIIYLGYCYRDGIGTEKNEIKAFELYEEAAEKGNITAIYNLAKYLKKKDTAAIYTTNKYKSENFSKPKNTIEEVKDFNSSSNENNNILESSDKGGIYNYSNTYSKRQDKSHNINDNSNSEVKDSIFWSDALEARLCELYMKDDVIDIFWGRPIEEHFKGSTNWNIYVITHGLYCPYAKTEIIVDGQVIYFIAEETKFVISNDPLPSSIQIPQDLKEKFDEALDNELGLLFREAHYNLVGIGTGYKQIRGQFTEEPAIIFYVRQKSILRRGCSGLLPKEIRGFPTDVIEACIATPCNSFEAVYCQSYQQDVKLGSSIGMGSNETQNTTGTLSTIAYENNSPNQIGIISCEHVLKFNESNPKKNITIYQPSYNDQFEPRRRLRELLELSNELGENEYIKDINIMREKLNIAESQNSKLATYVKGMRKNFLSKIDNKYYGVDAGFCVFDNESRKLCSKNFPIPSSYFKKAGLSTCLESTYTYCELKNFNHKKNRVFKVGRTTGLTLGELLPTDQAIACTIESIKNANRLEMEKHIPCYNNADQTIFIGYMKSQLDSEIRQKRKKCYPIEWFDRQLAFKFESGDFDCGDSGASIIDETGKALGILHAKWITPCQTFGIASPYFAILEALDLSIYLSSDPVTPTVISKILENFGNDKEQIGQGSCIVYKTKCESLGGILIAAIKEVNITSDDCKNRTIKTFVNELKIYNLIDNGRIIQFYGISRNVKERLYYLVLEYANQGNLRESFILVGPFSEYQFSECLFPEIDHFLKLHFTECQFPESQFLELYETSNFPNSFIPNSFISNSNIMNPDILNGHFTEFNIILYNFTS</sequence>
<dbReference type="Proteomes" id="UP000232688">
    <property type="component" value="Unassembled WGS sequence"/>
</dbReference>
<dbReference type="SUPFAM" id="SSF81901">
    <property type="entry name" value="HCP-like"/>
    <property type="match status" value="2"/>
</dbReference>
<dbReference type="Gene3D" id="1.10.510.10">
    <property type="entry name" value="Transferase(Phosphotransferase) domain 1"/>
    <property type="match status" value="2"/>
</dbReference>
<dbReference type="GO" id="GO:0004672">
    <property type="term" value="F:protein kinase activity"/>
    <property type="evidence" value="ECO:0007669"/>
    <property type="project" value="InterPro"/>
</dbReference>
<dbReference type="VEuPathDB" id="FungiDB:FUN_013522"/>
<dbReference type="Gene3D" id="3.30.200.20">
    <property type="entry name" value="Phosphorylase Kinase, domain 1"/>
    <property type="match status" value="1"/>
</dbReference>
<dbReference type="InterPro" id="IPR001245">
    <property type="entry name" value="Ser-Thr/Tyr_kinase_cat_dom"/>
</dbReference>
<name>A0A2N0RSE2_9GLOM</name>
<accession>A0A2N0RSE2</accession>
<protein>
    <recommendedName>
        <fullName evidence="2">Protein kinase domain-containing protein</fullName>
    </recommendedName>
</protein>
<dbReference type="VEuPathDB" id="FungiDB:RhiirFUN_017470"/>
<dbReference type="SUPFAM" id="SSF56112">
    <property type="entry name" value="Protein kinase-like (PK-like)"/>
    <property type="match status" value="2"/>
</dbReference>
<keyword evidence="1" id="KW-0547">Nucleotide-binding</keyword>
<dbReference type="PANTHER" id="PTHR43628:SF1">
    <property type="entry name" value="CHITIN SYNTHASE REGULATORY FACTOR 2-RELATED"/>
    <property type="match status" value="1"/>
</dbReference>
<feature type="binding site" evidence="1">
    <location>
        <position position="70"/>
    </location>
    <ligand>
        <name>ATP</name>
        <dbReference type="ChEBI" id="CHEBI:30616"/>
    </ligand>
</feature>
<gene>
    <name evidence="3" type="ORF">RhiirA1_460050</name>
</gene>
<evidence type="ECO:0000259" key="2">
    <source>
        <dbReference type="PROSITE" id="PS50011"/>
    </source>
</evidence>
<reference evidence="3 4" key="1">
    <citation type="submission" date="2017-10" db="EMBL/GenBank/DDBJ databases">
        <title>Extensive intraspecific genome diversity in a model arbuscular mycorrhizal fungus.</title>
        <authorList>
            <person name="Chen E.C.H."/>
            <person name="Morin E."/>
            <person name="Baudet D."/>
            <person name="Noel J."/>
            <person name="Ndikumana S."/>
            <person name="Charron P."/>
            <person name="St-Onge C."/>
            <person name="Giorgi J."/>
            <person name="Grigoriev I.V."/>
            <person name="Roux C."/>
            <person name="Martin F.M."/>
            <person name="Corradi N."/>
        </authorList>
    </citation>
    <scope>NUCLEOTIDE SEQUENCE [LARGE SCALE GENOMIC DNA]</scope>
    <source>
        <strain evidence="3 4">A1</strain>
    </source>
</reference>
<evidence type="ECO:0000313" key="3">
    <source>
        <dbReference type="EMBL" id="PKC66202.1"/>
    </source>
</evidence>
<organism evidence="3 4">
    <name type="scientific">Rhizophagus irregularis</name>
    <dbReference type="NCBI Taxonomy" id="588596"/>
    <lineage>
        <taxon>Eukaryota</taxon>
        <taxon>Fungi</taxon>
        <taxon>Fungi incertae sedis</taxon>
        <taxon>Mucoromycota</taxon>
        <taxon>Glomeromycotina</taxon>
        <taxon>Glomeromycetes</taxon>
        <taxon>Glomerales</taxon>
        <taxon>Glomeraceae</taxon>
        <taxon>Rhizophagus</taxon>
    </lineage>
</organism>
<dbReference type="InterPro" id="IPR052945">
    <property type="entry name" value="Mitotic_Regulator"/>
</dbReference>
<feature type="domain" description="Protein kinase" evidence="2">
    <location>
        <begin position="32"/>
        <end position="279"/>
    </location>
</feature>
<dbReference type="VEuPathDB" id="FungiDB:RhiirA1_460050"/>
<comment type="caution">
    <text evidence="3">The sequence shown here is derived from an EMBL/GenBank/DDBJ whole genome shotgun (WGS) entry which is preliminary data.</text>
</comment>